<dbReference type="EMBL" id="AZCN01000001">
    <property type="protein sequence ID" value="KRK19298.1"/>
    <property type="molecule type" value="Genomic_DNA"/>
</dbReference>
<protein>
    <submittedName>
        <fullName evidence="1">Uncharacterized protein</fullName>
    </submittedName>
</protein>
<proteinExistence type="predicted"/>
<dbReference type="Proteomes" id="UP000051181">
    <property type="component" value="Unassembled WGS sequence"/>
</dbReference>
<reference evidence="1 2" key="1">
    <citation type="journal article" date="2015" name="Genome Announc.">
        <title>Expanding the biotechnology potential of lactobacilli through comparative genomics of 213 strains and associated genera.</title>
        <authorList>
            <person name="Sun Z."/>
            <person name="Harris H.M."/>
            <person name="McCann A."/>
            <person name="Guo C."/>
            <person name="Argimon S."/>
            <person name="Zhang W."/>
            <person name="Yang X."/>
            <person name="Jeffery I.B."/>
            <person name="Cooney J.C."/>
            <person name="Kagawa T.F."/>
            <person name="Liu W."/>
            <person name="Song Y."/>
            <person name="Salvetti E."/>
            <person name="Wrobel A."/>
            <person name="Rasinkangas P."/>
            <person name="Parkhill J."/>
            <person name="Rea M.C."/>
            <person name="O'Sullivan O."/>
            <person name="Ritari J."/>
            <person name="Douillard F.P."/>
            <person name="Paul Ross R."/>
            <person name="Yang R."/>
            <person name="Briner A.E."/>
            <person name="Felis G.E."/>
            <person name="de Vos W.M."/>
            <person name="Barrangou R."/>
            <person name="Klaenhammer T.R."/>
            <person name="Caufield P.W."/>
            <person name="Cui Y."/>
            <person name="Zhang H."/>
            <person name="O'Toole P.W."/>
        </authorList>
    </citation>
    <scope>NUCLEOTIDE SEQUENCE [LARGE SCALE GENOMIC DNA]</scope>
    <source>
        <strain evidence="1 2">DSM 20001</strain>
    </source>
</reference>
<comment type="caution">
    <text evidence="1">The sequence shown here is derived from an EMBL/GenBank/DDBJ whole genome shotgun (WGS) entry which is preliminary data.</text>
</comment>
<dbReference type="AlphaFoldDB" id="A0A0R1FJL6"/>
<gene>
    <name evidence="1" type="ORF">FD22_GL000039</name>
</gene>
<dbReference type="RefSeq" id="WP_010009232.1">
    <property type="nucleotide sequence ID" value="NZ_AZCN01000001.1"/>
</dbReference>
<dbReference type="PATRIC" id="fig|913848.6.peg.39"/>
<dbReference type="GeneID" id="65918175"/>
<dbReference type="eggNOG" id="ENOG50331U3">
    <property type="taxonomic scope" value="Bacteria"/>
</dbReference>
<name>A0A0R1FJL6_9LACO</name>
<evidence type="ECO:0000313" key="2">
    <source>
        <dbReference type="Proteomes" id="UP000051181"/>
    </source>
</evidence>
<evidence type="ECO:0000313" key="1">
    <source>
        <dbReference type="EMBL" id="KRK19298.1"/>
    </source>
</evidence>
<sequence>MVKVKQVMAHYAQVIDQMIQTTESLTTDLNGDYELLKSAIATDTIGDISNDQWTSIKANFDRGVADYQANLATVKAVRPPAKALGIHHLLLSAYTDYVAGCVQMAASVDATAHTIDTAAFAAAEKQQDDSSLALNKQIARIAQLLQ</sequence>
<accession>A0A0R1FJL6</accession>
<organism evidence="1 2">
    <name type="scientific">Loigolactobacillus coryniformis subsp. coryniformis KCTC 3167 = DSM 20001</name>
    <dbReference type="NCBI Taxonomy" id="913848"/>
    <lineage>
        <taxon>Bacteria</taxon>
        <taxon>Bacillati</taxon>
        <taxon>Bacillota</taxon>
        <taxon>Bacilli</taxon>
        <taxon>Lactobacillales</taxon>
        <taxon>Lactobacillaceae</taxon>
        <taxon>Loigolactobacillus</taxon>
    </lineage>
</organism>